<comment type="catalytic activity">
    <reaction evidence="3">
        <text>5,6-dihydrouracil + NAD(+) = uracil + NADH + H(+)</text>
        <dbReference type="Rhea" id="RHEA:20189"/>
        <dbReference type="ChEBI" id="CHEBI:15378"/>
        <dbReference type="ChEBI" id="CHEBI:15901"/>
        <dbReference type="ChEBI" id="CHEBI:17568"/>
        <dbReference type="ChEBI" id="CHEBI:57540"/>
        <dbReference type="ChEBI" id="CHEBI:57945"/>
        <dbReference type="EC" id="1.3.1.1"/>
    </reaction>
</comment>
<dbReference type="GO" id="GO:0004159">
    <property type="term" value="F:dihydropyrimidine dehydrogenase (NAD+) activity"/>
    <property type="evidence" value="ECO:0007669"/>
    <property type="project" value="UniProtKB-EC"/>
</dbReference>
<dbReference type="GO" id="GO:0006212">
    <property type="term" value="P:uracil catabolic process"/>
    <property type="evidence" value="ECO:0007669"/>
    <property type="project" value="TreeGrafter"/>
</dbReference>
<feature type="domain" description="Dihydroorotate dehydrogenase catalytic" evidence="7">
    <location>
        <begin position="17"/>
        <end position="331"/>
    </location>
</feature>
<reference evidence="8 9" key="1">
    <citation type="submission" date="2019-10" db="EMBL/GenBank/DDBJ databases">
        <title>Epibacterium sp. nov., isolated from seawater.</title>
        <authorList>
            <person name="Zhang X."/>
            <person name="Li N."/>
        </authorList>
    </citation>
    <scope>NUCLEOTIDE SEQUENCE [LARGE SCALE GENOMIC DNA]</scope>
    <source>
        <strain evidence="8 9">SM1979</strain>
    </source>
</reference>
<dbReference type="SUPFAM" id="SSF51395">
    <property type="entry name" value="FMN-linked oxidoreductases"/>
    <property type="match status" value="1"/>
</dbReference>
<dbReference type="AlphaFoldDB" id="A0A843YEE1"/>
<comment type="function">
    <text evidence="4">Involved in pyrimidine base degradation. Catalyzes physiologically the reduction of uracil to 5,6-dihydrouracil (DHU) by using NADH as a specific cosubstrate. It also catalyzes the reverse reaction and the reduction of thymine to 5,6-dihydrothymine (DHT).</text>
</comment>
<dbReference type="Proteomes" id="UP000444174">
    <property type="component" value="Unassembled WGS sequence"/>
</dbReference>
<evidence type="ECO:0000256" key="2">
    <source>
        <dbReference type="ARBA" id="ARBA00047685"/>
    </source>
</evidence>
<dbReference type="EC" id="1.3.1.1" evidence="6"/>
<dbReference type="InterPro" id="IPR013785">
    <property type="entry name" value="Aldolase_TIM"/>
</dbReference>
<dbReference type="GO" id="GO:0006210">
    <property type="term" value="P:thymine catabolic process"/>
    <property type="evidence" value="ECO:0007669"/>
    <property type="project" value="TreeGrafter"/>
</dbReference>
<evidence type="ECO:0000259" key="7">
    <source>
        <dbReference type="Pfam" id="PF01180"/>
    </source>
</evidence>
<evidence type="ECO:0000256" key="1">
    <source>
        <dbReference type="ARBA" id="ARBA00023002"/>
    </source>
</evidence>
<dbReference type="PANTHER" id="PTHR43073">
    <property type="entry name" value="DIHYDROPYRIMIDINE DEHYDROGENASE [NADP(+)]"/>
    <property type="match status" value="1"/>
</dbReference>
<sequence>MILPNSQKNGNATLDKLKTTFTGLEFVNPFILASAPPTENKRKILKAFEAGWGGVVTKTIGLHPVENVAGPKTIYQRTSEQKPYVSRNKRPETMSHSSWNWELISDQVLDQWLPDLKEIKETYPDRMLIASIMAGAGSEEEMKNWQKLATSCVDVGCDALELNLSCPHMDRKDMGANVANDEDIIRQILAAVLAVVDVPVWVKLTPSTSTLTDAAHAAYDAGAAAISLCNTFPSLPLMDPETLKFEVEVDGLVTSGGQGGLAILNQALQRVSDISRACPDKEISGIGGIKGFREAFNFIVHGAGNLQICTAAMEEKGSGGVGVKLIQELKEDLADYLDRHGHESIEAFRGIARERIVQPSQIRRKSDDYNGGYAKSA</sequence>
<dbReference type="GO" id="GO:0002058">
    <property type="term" value="F:uracil binding"/>
    <property type="evidence" value="ECO:0007669"/>
    <property type="project" value="TreeGrafter"/>
</dbReference>
<keyword evidence="1" id="KW-0560">Oxidoreductase</keyword>
<organism evidence="8 9">
    <name type="scientific">Tritonibacter litoralis</name>
    <dbReference type="NCBI Taxonomy" id="2662264"/>
    <lineage>
        <taxon>Bacteria</taxon>
        <taxon>Pseudomonadati</taxon>
        <taxon>Pseudomonadota</taxon>
        <taxon>Alphaproteobacteria</taxon>
        <taxon>Rhodobacterales</taxon>
        <taxon>Paracoccaceae</taxon>
        <taxon>Tritonibacter</taxon>
    </lineage>
</organism>
<evidence type="ECO:0000256" key="4">
    <source>
        <dbReference type="ARBA" id="ARBA00049578"/>
    </source>
</evidence>
<evidence type="ECO:0000256" key="6">
    <source>
        <dbReference type="ARBA" id="ARBA00049728"/>
    </source>
</evidence>
<comment type="catalytic activity">
    <reaction evidence="2">
        <text>5,6-dihydrothymine + NAD(+) = thymine + NADH + H(+)</text>
        <dbReference type="Rhea" id="RHEA:28791"/>
        <dbReference type="ChEBI" id="CHEBI:15378"/>
        <dbReference type="ChEBI" id="CHEBI:17821"/>
        <dbReference type="ChEBI" id="CHEBI:27468"/>
        <dbReference type="ChEBI" id="CHEBI:57540"/>
        <dbReference type="ChEBI" id="CHEBI:57945"/>
        <dbReference type="EC" id="1.3.1.1"/>
    </reaction>
</comment>
<accession>A0A843YEE1</accession>
<dbReference type="Gene3D" id="3.20.20.70">
    <property type="entry name" value="Aldolase class I"/>
    <property type="match status" value="1"/>
</dbReference>
<proteinExistence type="predicted"/>
<dbReference type="EMBL" id="WIBF01000001">
    <property type="protein sequence ID" value="MQQ07469.1"/>
    <property type="molecule type" value="Genomic_DNA"/>
</dbReference>
<comment type="caution">
    <text evidence="8">The sequence shown here is derived from an EMBL/GenBank/DDBJ whole genome shotgun (WGS) entry which is preliminary data.</text>
</comment>
<evidence type="ECO:0000313" key="8">
    <source>
        <dbReference type="EMBL" id="MQQ07469.1"/>
    </source>
</evidence>
<dbReference type="Pfam" id="PF01180">
    <property type="entry name" value="DHO_dh"/>
    <property type="match status" value="1"/>
</dbReference>
<evidence type="ECO:0000256" key="3">
    <source>
        <dbReference type="ARBA" id="ARBA00048792"/>
    </source>
</evidence>
<comment type="subunit">
    <text evidence="5">Heterotetramer of 2 PreA and 2 PreT subunits.</text>
</comment>
<dbReference type="GO" id="GO:0050661">
    <property type="term" value="F:NADP binding"/>
    <property type="evidence" value="ECO:0007669"/>
    <property type="project" value="TreeGrafter"/>
</dbReference>
<gene>
    <name evidence="8" type="ORF">GFB49_03300</name>
</gene>
<name>A0A843YEE1_9RHOB</name>
<evidence type="ECO:0000256" key="5">
    <source>
        <dbReference type="ARBA" id="ARBA00049714"/>
    </source>
</evidence>
<protein>
    <recommendedName>
        <fullName evidence="6">dihydrouracil dehydrogenase (NAD(+))</fullName>
        <ecNumber evidence="6">1.3.1.1</ecNumber>
    </recommendedName>
</protein>
<keyword evidence="9" id="KW-1185">Reference proteome</keyword>
<dbReference type="GO" id="GO:0005737">
    <property type="term" value="C:cytoplasm"/>
    <property type="evidence" value="ECO:0007669"/>
    <property type="project" value="InterPro"/>
</dbReference>
<dbReference type="InterPro" id="IPR005720">
    <property type="entry name" value="Dihydroorotate_DH_cat"/>
</dbReference>
<dbReference type="PANTHER" id="PTHR43073:SF2">
    <property type="entry name" value="DIHYDROPYRIMIDINE DEHYDROGENASE [NADP(+)]"/>
    <property type="match status" value="1"/>
</dbReference>
<evidence type="ECO:0000313" key="9">
    <source>
        <dbReference type="Proteomes" id="UP000444174"/>
    </source>
</evidence>
<dbReference type="FunFam" id="3.20.20.70:FF:000027">
    <property type="entry name" value="Dihydropyrimidine dehydrogenase [NADP(+)]"/>
    <property type="match status" value="1"/>
</dbReference>